<evidence type="ECO:0000256" key="1">
    <source>
        <dbReference type="RuleBase" id="RU361185"/>
    </source>
</evidence>
<dbReference type="Gene3D" id="3.20.20.80">
    <property type="entry name" value="Glycosidases"/>
    <property type="match status" value="1"/>
</dbReference>
<evidence type="ECO:0000313" key="3">
    <source>
        <dbReference type="EMBL" id="MBP0903844.1"/>
    </source>
</evidence>
<evidence type="ECO:0000313" key="4">
    <source>
        <dbReference type="Proteomes" id="UP000670776"/>
    </source>
</evidence>
<keyword evidence="1" id="KW-0326">Glycosidase</keyword>
<comment type="caution">
    <text evidence="3">The sequence shown here is derived from an EMBL/GenBank/DDBJ whole genome shotgun (WGS) entry which is preliminary data.</text>
</comment>
<evidence type="ECO:0000259" key="2">
    <source>
        <dbReference type="Pfam" id="PF01055"/>
    </source>
</evidence>
<comment type="similarity">
    <text evidence="1">Belongs to the glycosyl hydrolase 31 family.</text>
</comment>
<dbReference type="InterPro" id="IPR000322">
    <property type="entry name" value="Glyco_hydro_31_TIM"/>
</dbReference>
<protein>
    <recommendedName>
        <fullName evidence="2">Glycoside hydrolase family 31 TIM barrel domain-containing protein</fullName>
    </recommendedName>
</protein>
<organism evidence="3 4">
    <name type="scientific">Mariniflexile gromovii</name>
    <dbReference type="NCBI Taxonomy" id="362523"/>
    <lineage>
        <taxon>Bacteria</taxon>
        <taxon>Pseudomonadati</taxon>
        <taxon>Bacteroidota</taxon>
        <taxon>Flavobacteriia</taxon>
        <taxon>Flavobacteriales</taxon>
        <taxon>Flavobacteriaceae</taxon>
        <taxon>Mariniflexile</taxon>
    </lineage>
</organism>
<proteinExistence type="inferred from homology"/>
<feature type="domain" description="Glycoside hydrolase family 31 TIM barrel" evidence="2">
    <location>
        <begin position="2"/>
        <end position="36"/>
    </location>
</feature>
<reference evidence="3 4" key="1">
    <citation type="submission" date="2021-04" db="EMBL/GenBank/DDBJ databases">
        <title>Mariniflexile gromovii gen. nov., sp. nov., a gliding bacterium isolated from the sea urchin Strongylocentrotus intermedius.</title>
        <authorList>
            <person name="Ko S."/>
            <person name="Le V."/>
            <person name="Ahn C.-Y."/>
            <person name="Oh H.-M."/>
        </authorList>
    </citation>
    <scope>NUCLEOTIDE SEQUENCE [LARGE SCALE GENOMIC DNA]</scope>
    <source>
        <strain evidence="3 4">KCTC 12570</strain>
    </source>
</reference>
<gene>
    <name evidence="3" type="ORF">J8H85_08375</name>
</gene>
<sequence length="81" mass="9380">MMYEGRREEFPNERVFNLTRSAYAGQQRYGATVSDWNGSYCDNPDCLMKADGNGYWDIIIIIIIIIIENEGTYDIELFSLV</sequence>
<dbReference type="Proteomes" id="UP000670776">
    <property type="component" value="Unassembled WGS sequence"/>
</dbReference>
<keyword evidence="1" id="KW-0378">Hydrolase</keyword>
<dbReference type="Pfam" id="PF01055">
    <property type="entry name" value="Glyco_hydro_31_2nd"/>
    <property type="match status" value="1"/>
</dbReference>
<name>A0ABS4BTC5_9FLAO</name>
<accession>A0ABS4BTC5</accession>
<dbReference type="EMBL" id="JAGJCB010000006">
    <property type="protein sequence ID" value="MBP0903844.1"/>
    <property type="molecule type" value="Genomic_DNA"/>
</dbReference>
<keyword evidence="4" id="KW-1185">Reference proteome</keyword>